<sequence length="133" mass="15222">MSDNMEKVKSFLIDLDMVITEEDPAEELLIVEDEENGIKNLILDCEDPILIVEQLIMPVPPANQLDFFRRLLQMNATLVHGAFILDEEARYVFFRDTLQLENLDKNELEGSIRALAFALAEHGNELIRFSTEG</sequence>
<dbReference type="Gene3D" id="3.30.1460.10">
    <property type="match status" value="1"/>
</dbReference>
<dbReference type="AlphaFoldDB" id="A0A9W6FVV5"/>
<protein>
    <recommendedName>
        <fullName evidence="3">Molecular chaperone Tir</fullName>
    </recommendedName>
</protein>
<dbReference type="Pfam" id="PF22550">
    <property type="entry name" value="CesT_Tir_1"/>
    <property type="match status" value="1"/>
</dbReference>
<evidence type="ECO:0008006" key="3">
    <source>
        <dbReference type="Google" id="ProtNLM"/>
    </source>
</evidence>
<organism evidence="1 2">
    <name type="scientific">Desulforhabdus amnigena</name>
    <dbReference type="NCBI Taxonomy" id="40218"/>
    <lineage>
        <taxon>Bacteria</taxon>
        <taxon>Pseudomonadati</taxon>
        <taxon>Thermodesulfobacteriota</taxon>
        <taxon>Syntrophobacteria</taxon>
        <taxon>Syntrophobacterales</taxon>
        <taxon>Syntrophobacteraceae</taxon>
        <taxon>Desulforhabdus</taxon>
    </lineage>
</organism>
<evidence type="ECO:0000313" key="1">
    <source>
        <dbReference type="EMBL" id="GLI35846.1"/>
    </source>
</evidence>
<reference evidence="1" key="1">
    <citation type="submission" date="2022-12" db="EMBL/GenBank/DDBJ databases">
        <title>Reference genome sequencing for broad-spectrum identification of bacterial and archaeal isolates by mass spectrometry.</title>
        <authorList>
            <person name="Sekiguchi Y."/>
            <person name="Tourlousse D.M."/>
        </authorList>
    </citation>
    <scope>NUCLEOTIDE SEQUENCE</scope>
    <source>
        <strain evidence="1">ASRB1</strain>
    </source>
</reference>
<dbReference type="EMBL" id="BSDR01000001">
    <property type="protein sequence ID" value="GLI35846.1"/>
    <property type="molecule type" value="Genomic_DNA"/>
</dbReference>
<accession>A0A9W6FVV5</accession>
<dbReference type="SUPFAM" id="SSF69635">
    <property type="entry name" value="Type III secretory system chaperone-like"/>
    <property type="match status" value="1"/>
</dbReference>
<comment type="caution">
    <text evidence="1">The sequence shown here is derived from an EMBL/GenBank/DDBJ whole genome shotgun (WGS) entry which is preliminary data.</text>
</comment>
<name>A0A9W6FVV5_9BACT</name>
<evidence type="ECO:0000313" key="2">
    <source>
        <dbReference type="Proteomes" id="UP001144372"/>
    </source>
</evidence>
<dbReference type="Proteomes" id="UP001144372">
    <property type="component" value="Unassembled WGS sequence"/>
</dbReference>
<keyword evidence="2" id="KW-1185">Reference proteome</keyword>
<dbReference type="InterPro" id="IPR054345">
    <property type="entry name" value="Tir-like"/>
</dbReference>
<proteinExistence type="predicted"/>
<gene>
    <name evidence="1" type="ORF">DAMNIGENAA_32790</name>
</gene>
<dbReference type="RefSeq" id="WP_281795921.1">
    <property type="nucleotide sequence ID" value="NZ_BSDR01000001.1"/>
</dbReference>